<keyword evidence="7" id="KW-1185">Reference proteome</keyword>
<dbReference type="SUPFAM" id="SSF53328">
    <property type="entry name" value="Formyltransferase"/>
    <property type="match status" value="1"/>
</dbReference>
<dbReference type="GO" id="GO:0006189">
    <property type="term" value="P:'de novo' IMP biosynthetic process"/>
    <property type="evidence" value="ECO:0007669"/>
    <property type="project" value="UniProtKB-UniRule"/>
</dbReference>
<name>A0A3D9LHC0_9MICC</name>
<evidence type="ECO:0000259" key="5">
    <source>
        <dbReference type="Pfam" id="PF00551"/>
    </source>
</evidence>
<dbReference type="InterPro" id="IPR004607">
    <property type="entry name" value="GART"/>
</dbReference>
<feature type="binding site" evidence="4">
    <location>
        <begin position="11"/>
        <end position="13"/>
    </location>
    <ligand>
        <name>N(1)-(5-phospho-beta-D-ribosyl)glycinamide</name>
        <dbReference type="ChEBI" id="CHEBI:143788"/>
    </ligand>
</feature>
<gene>
    <name evidence="4" type="primary">purN</name>
    <name evidence="6" type="ORF">C8E99_3071</name>
</gene>
<feature type="domain" description="Formyl transferase N-terminal" evidence="5">
    <location>
        <begin position="1"/>
        <end position="181"/>
    </location>
</feature>
<evidence type="ECO:0000256" key="2">
    <source>
        <dbReference type="ARBA" id="ARBA00022679"/>
    </source>
</evidence>
<proteinExistence type="inferred from homology"/>
<feature type="site" description="Raises pKa of active site His" evidence="4">
    <location>
        <position position="144"/>
    </location>
</feature>
<dbReference type="OrthoDB" id="9806170at2"/>
<evidence type="ECO:0000256" key="1">
    <source>
        <dbReference type="ARBA" id="ARBA00005054"/>
    </source>
</evidence>
<dbReference type="NCBIfam" id="TIGR00639">
    <property type="entry name" value="PurN"/>
    <property type="match status" value="1"/>
</dbReference>
<evidence type="ECO:0000313" key="7">
    <source>
        <dbReference type="Proteomes" id="UP000256727"/>
    </source>
</evidence>
<dbReference type="GO" id="GO:0004644">
    <property type="term" value="F:phosphoribosylglycinamide formyltransferase activity"/>
    <property type="evidence" value="ECO:0007669"/>
    <property type="project" value="UniProtKB-UniRule"/>
</dbReference>
<keyword evidence="2 4" id="KW-0808">Transferase</keyword>
<sequence length="197" mass="20641">MRIVALASGSGSNLQTVIDAVVAGTLDVEIAAVGADHPDAGALARAAAAGIETFVVDFSEFGDRADWNHALTVTTASYAPDYVLSSGFMRIAGEEFTTAFEGRYLNTHPALLPAFPGAHGVRDALRYGVKVTGCTVHIADSGVDTGPILAQAAVPVLDTDTEEALHERIKVQERHLLLTVLGELAAGRTPQDYVSRA</sequence>
<evidence type="ECO:0000313" key="6">
    <source>
        <dbReference type="EMBL" id="REE05200.1"/>
    </source>
</evidence>
<organism evidence="6 7">
    <name type="scientific">Citricoccus muralis</name>
    <dbReference type="NCBI Taxonomy" id="169134"/>
    <lineage>
        <taxon>Bacteria</taxon>
        <taxon>Bacillati</taxon>
        <taxon>Actinomycetota</taxon>
        <taxon>Actinomycetes</taxon>
        <taxon>Micrococcales</taxon>
        <taxon>Micrococcaceae</taxon>
        <taxon>Citricoccus</taxon>
    </lineage>
</organism>
<comment type="catalytic activity">
    <reaction evidence="4">
        <text>N(1)-(5-phospho-beta-D-ribosyl)glycinamide + (6R)-10-formyltetrahydrofolate = N(2)-formyl-N(1)-(5-phospho-beta-D-ribosyl)glycinamide + (6S)-5,6,7,8-tetrahydrofolate + H(+)</text>
        <dbReference type="Rhea" id="RHEA:15053"/>
        <dbReference type="ChEBI" id="CHEBI:15378"/>
        <dbReference type="ChEBI" id="CHEBI:57453"/>
        <dbReference type="ChEBI" id="CHEBI:143788"/>
        <dbReference type="ChEBI" id="CHEBI:147286"/>
        <dbReference type="ChEBI" id="CHEBI:195366"/>
        <dbReference type="EC" id="2.1.2.2"/>
    </reaction>
</comment>
<dbReference type="Gene3D" id="3.40.50.170">
    <property type="entry name" value="Formyl transferase, N-terminal domain"/>
    <property type="match status" value="1"/>
</dbReference>
<feature type="binding site" evidence="4">
    <location>
        <position position="64"/>
    </location>
    <ligand>
        <name>(6R)-10-formyltetrahydrofolate</name>
        <dbReference type="ChEBI" id="CHEBI:195366"/>
    </ligand>
</feature>
<dbReference type="RefSeq" id="WP_115933022.1">
    <property type="nucleotide sequence ID" value="NZ_QREH01000001.1"/>
</dbReference>
<dbReference type="InterPro" id="IPR002376">
    <property type="entry name" value="Formyl_transf_N"/>
</dbReference>
<comment type="function">
    <text evidence="4">Catalyzes the transfer of a formyl group from 10-formyltetrahydrofolate to 5-phospho-ribosyl-glycinamide (GAR), producing 5-phospho-ribosyl-N-formylglycinamide (FGAR) and tetrahydrofolate.</text>
</comment>
<dbReference type="FunFam" id="3.40.50.170:FF:000008">
    <property type="entry name" value="Phosphoribosylglycinamide formyltransferase"/>
    <property type="match status" value="1"/>
</dbReference>
<comment type="caution">
    <text evidence="6">The sequence shown here is derived from an EMBL/GenBank/DDBJ whole genome shotgun (WGS) entry which is preliminary data.</text>
</comment>
<dbReference type="PANTHER" id="PTHR43369">
    <property type="entry name" value="PHOSPHORIBOSYLGLYCINAMIDE FORMYLTRANSFERASE"/>
    <property type="match status" value="1"/>
</dbReference>
<dbReference type="CDD" id="cd08645">
    <property type="entry name" value="FMT_core_GART"/>
    <property type="match status" value="1"/>
</dbReference>
<dbReference type="EC" id="2.1.2.2" evidence="4"/>
<evidence type="ECO:0000256" key="4">
    <source>
        <dbReference type="HAMAP-Rule" id="MF_01930"/>
    </source>
</evidence>
<comment type="caution">
    <text evidence="4">Lacks conserved residue(s) required for the propagation of feature annotation.</text>
</comment>
<feature type="active site" description="Proton donor" evidence="4">
    <location>
        <position position="108"/>
    </location>
</feature>
<dbReference type="AlphaFoldDB" id="A0A3D9LHC0"/>
<dbReference type="EMBL" id="QREH01000001">
    <property type="protein sequence ID" value="REE05200.1"/>
    <property type="molecule type" value="Genomic_DNA"/>
</dbReference>
<dbReference type="UniPathway" id="UPA00074">
    <property type="reaction ID" value="UER00126"/>
</dbReference>
<evidence type="ECO:0000256" key="3">
    <source>
        <dbReference type="ARBA" id="ARBA00022755"/>
    </source>
</evidence>
<dbReference type="Proteomes" id="UP000256727">
    <property type="component" value="Unassembled WGS sequence"/>
</dbReference>
<dbReference type="Pfam" id="PF00551">
    <property type="entry name" value="Formyl_trans_N"/>
    <property type="match status" value="1"/>
</dbReference>
<keyword evidence="3 4" id="KW-0658">Purine biosynthesis</keyword>
<accession>A0A3D9LHC0</accession>
<feature type="binding site" evidence="4">
    <location>
        <position position="106"/>
    </location>
    <ligand>
        <name>(6R)-10-formyltetrahydrofolate</name>
        <dbReference type="ChEBI" id="CHEBI:195366"/>
    </ligand>
</feature>
<dbReference type="InterPro" id="IPR036477">
    <property type="entry name" value="Formyl_transf_N_sf"/>
</dbReference>
<dbReference type="GO" id="GO:0005829">
    <property type="term" value="C:cytosol"/>
    <property type="evidence" value="ECO:0007669"/>
    <property type="project" value="TreeGrafter"/>
</dbReference>
<dbReference type="HAMAP" id="MF_01930">
    <property type="entry name" value="PurN"/>
    <property type="match status" value="1"/>
</dbReference>
<dbReference type="PANTHER" id="PTHR43369:SF2">
    <property type="entry name" value="PHOSPHORIBOSYLGLYCINAMIDE FORMYLTRANSFERASE"/>
    <property type="match status" value="1"/>
</dbReference>
<comment type="similarity">
    <text evidence="4">Belongs to the GART family.</text>
</comment>
<comment type="pathway">
    <text evidence="1 4">Purine metabolism; IMP biosynthesis via de novo pathway; N(2)-formyl-N(1)-(5-phospho-D-ribosyl)glycinamide from N(1)-(5-phospho-D-ribosyl)glycinamide (10-formyl THF route): step 1/1.</text>
</comment>
<protein>
    <recommendedName>
        <fullName evidence="4">Phosphoribosylglycinamide formyltransferase</fullName>
        <ecNumber evidence="4">2.1.2.2</ecNumber>
    </recommendedName>
    <alternativeName>
        <fullName evidence="4">5'-phosphoribosylglycinamide transformylase</fullName>
    </alternativeName>
    <alternativeName>
        <fullName evidence="4">GAR transformylase</fullName>
        <shortName evidence="4">GART</shortName>
    </alternativeName>
</protein>
<reference evidence="6 7" key="1">
    <citation type="submission" date="2018-07" db="EMBL/GenBank/DDBJ databases">
        <title>Sequencing the genomes of 1000 actinobacteria strains.</title>
        <authorList>
            <person name="Klenk H.-P."/>
        </authorList>
    </citation>
    <scope>NUCLEOTIDE SEQUENCE [LARGE SCALE GENOMIC DNA]</scope>
    <source>
        <strain evidence="6 7">DSM 14442</strain>
    </source>
</reference>